<evidence type="ECO:0000313" key="2">
    <source>
        <dbReference type="Proteomes" id="UP000814140"/>
    </source>
</evidence>
<accession>A0ACB8SJ31</accession>
<comment type="caution">
    <text evidence="1">The sequence shown here is derived from an EMBL/GenBank/DDBJ whole genome shotgun (WGS) entry which is preliminary data.</text>
</comment>
<dbReference type="EMBL" id="MU277268">
    <property type="protein sequence ID" value="KAI0056237.1"/>
    <property type="molecule type" value="Genomic_DNA"/>
</dbReference>
<reference evidence="1" key="2">
    <citation type="journal article" date="2022" name="New Phytol.">
        <title>Evolutionary transition to the ectomycorrhizal habit in the genomes of a hyperdiverse lineage of mushroom-forming fungi.</title>
        <authorList>
            <person name="Looney B."/>
            <person name="Miyauchi S."/>
            <person name="Morin E."/>
            <person name="Drula E."/>
            <person name="Courty P.E."/>
            <person name="Kohler A."/>
            <person name="Kuo A."/>
            <person name="LaButti K."/>
            <person name="Pangilinan J."/>
            <person name="Lipzen A."/>
            <person name="Riley R."/>
            <person name="Andreopoulos W."/>
            <person name="He G."/>
            <person name="Johnson J."/>
            <person name="Nolan M."/>
            <person name="Tritt A."/>
            <person name="Barry K.W."/>
            <person name="Grigoriev I.V."/>
            <person name="Nagy L.G."/>
            <person name="Hibbett D."/>
            <person name="Henrissat B."/>
            <person name="Matheny P.B."/>
            <person name="Labbe J."/>
            <person name="Martin F.M."/>
        </authorList>
    </citation>
    <scope>NUCLEOTIDE SEQUENCE</scope>
    <source>
        <strain evidence="1">HHB10654</strain>
    </source>
</reference>
<gene>
    <name evidence="1" type="ORF">BV25DRAFT_1832468</name>
</gene>
<dbReference type="Proteomes" id="UP000814140">
    <property type="component" value="Unassembled WGS sequence"/>
</dbReference>
<evidence type="ECO:0000313" key="1">
    <source>
        <dbReference type="EMBL" id="KAI0056237.1"/>
    </source>
</evidence>
<keyword evidence="2" id="KW-1185">Reference proteome</keyword>
<reference evidence="1" key="1">
    <citation type="submission" date="2021-03" db="EMBL/GenBank/DDBJ databases">
        <authorList>
            <consortium name="DOE Joint Genome Institute"/>
            <person name="Ahrendt S."/>
            <person name="Looney B.P."/>
            <person name="Miyauchi S."/>
            <person name="Morin E."/>
            <person name="Drula E."/>
            <person name="Courty P.E."/>
            <person name="Chicoki N."/>
            <person name="Fauchery L."/>
            <person name="Kohler A."/>
            <person name="Kuo A."/>
            <person name="Labutti K."/>
            <person name="Pangilinan J."/>
            <person name="Lipzen A."/>
            <person name="Riley R."/>
            <person name="Andreopoulos W."/>
            <person name="He G."/>
            <person name="Johnson J."/>
            <person name="Barry K.W."/>
            <person name="Grigoriev I.V."/>
            <person name="Nagy L."/>
            <person name="Hibbett D."/>
            <person name="Henrissat B."/>
            <person name="Matheny P.B."/>
            <person name="Labbe J."/>
            <person name="Martin F."/>
        </authorList>
    </citation>
    <scope>NUCLEOTIDE SEQUENCE</scope>
    <source>
        <strain evidence="1">HHB10654</strain>
    </source>
</reference>
<protein>
    <submittedName>
        <fullName evidence="1">Uncharacterized protein</fullName>
    </submittedName>
</protein>
<name>A0ACB8SJ31_9AGAM</name>
<sequence length="70" mass="7320">MKLSLILAALSLTVSTASAGGIMENFPLFVPSTLRPEDPALQCIGRGAYCDATIPCCGCRLYHGNLCLCG</sequence>
<proteinExistence type="predicted"/>
<organism evidence="1 2">
    <name type="scientific">Artomyces pyxidatus</name>
    <dbReference type="NCBI Taxonomy" id="48021"/>
    <lineage>
        <taxon>Eukaryota</taxon>
        <taxon>Fungi</taxon>
        <taxon>Dikarya</taxon>
        <taxon>Basidiomycota</taxon>
        <taxon>Agaricomycotina</taxon>
        <taxon>Agaricomycetes</taxon>
        <taxon>Russulales</taxon>
        <taxon>Auriscalpiaceae</taxon>
        <taxon>Artomyces</taxon>
    </lineage>
</organism>